<comment type="caution">
    <text evidence="6">The sequence shown here is derived from an EMBL/GenBank/DDBJ whole genome shotgun (WGS) entry which is preliminary data.</text>
</comment>
<dbReference type="PANTHER" id="PTHR33941">
    <property type="entry name" value="PROPANEDIOL UTILIZATION PROTEIN PDUA"/>
    <property type="match status" value="1"/>
</dbReference>
<organism evidence="6 7">
    <name type="scientific">Romboutsia sedimentorum</name>
    <dbReference type="NCBI Taxonomy" id="1368474"/>
    <lineage>
        <taxon>Bacteria</taxon>
        <taxon>Bacillati</taxon>
        <taxon>Bacillota</taxon>
        <taxon>Clostridia</taxon>
        <taxon>Peptostreptococcales</taxon>
        <taxon>Peptostreptococcaceae</taxon>
        <taxon>Romboutsia</taxon>
    </lineage>
</organism>
<dbReference type="SMART" id="SM00877">
    <property type="entry name" value="BMC"/>
    <property type="match status" value="1"/>
</dbReference>
<evidence type="ECO:0000256" key="1">
    <source>
        <dbReference type="ARBA" id="ARBA00024322"/>
    </source>
</evidence>
<reference evidence="6 7" key="1">
    <citation type="submission" date="2023-05" db="EMBL/GenBank/DDBJ databases">
        <title>Rombocin, a short stable natural nisin variant, displays selective antimicrobial activity against Listeria monocytogenes and employs dual mode of action to kill target bacterial strains.</title>
        <authorList>
            <person name="Wambui J."/>
            <person name="Stephan R."/>
            <person name="Kuipers O.P."/>
        </authorList>
    </citation>
    <scope>NUCLEOTIDE SEQUENCE [LARGE SCALE GENOMIC DNA]</scope>
    <source>
        <strain evidence="6 7">RC002</strain>
    </source>
</reference>
<accession>A0ABT7EBJ1</accession>
<protein>
    <submittedName>
        <fullName evidence="6">BMC domain-containing protein</fullName>
    </submittedName>
</protein>
<dbReference type="PANTHER" id="PTHR33941:SF11">
    <property type="entry name" value="BACTERIAL MICROCOMPARTMENT SHELL PROTEIN PDUJ"/>
    <property type="match status" value="1"/>
</dbReference>
<gene>
    <name evidence="6" type="ORF">QOZ84_10940</name>
</gene>
<keyword evidence="4" id="KW-0175">Coiled coil</keyword>
<evidence type="ECO:0000259" key="5">
    <source>
        <dbReference type="PROSITE" id="PS51930"/>
    </source>
</evidence>
<dbReference type="Pfam" id="PF00936">
    <property type="entry name" value="BMC"/>
    <property type="match status" value="1"/>
</dbReference>
<dbReference type="Gene3D" id="3.30.70.1710">
    <property type="match status" value="1"/>
</dbReference>
<evidence type="ECO:0000313" key="7">
    <source>
        <dbReference type="Proteomes" id="UP001301012"/>
    </source>
</evidence>
<dbReference type="RefSeq" id="WP_284133003.1">
    <property type="nucleotide sequence ID" value="NZ_JASKYM010000005.1"/>
</dbReference>
<proteinExistence type="inferred from homology"/>
<dbReference type="EMBL" id="JASKYM010000005">
    <property type="protein sequence ID" value="MDK2564067.1"/>
    <property type="molecule type" value="Genomic_DNA"/>
</dbReference>
<dbReference type="Proteomes" id="UP001301012">
    <property type="component" value="Unassembled WGS sequence"/>
</dbReference>
<dbReference type="CDD" id="cd07045">
    <property type="entry name" value="BMC_CcmK_like"/>
    <property type="match status" value="1"/>
</dbReference>
<evidence type="ECO:0000313" key="6">
    <source>
        <dbReference type="EMBL" id="MDK2564067.1"/>
    </source>
</evidence>
<name>A0ABT7EBJ1_9FIRM</name>
<dbReference type="SUPFAM" id="SSF143414">
    <property type="entry name" value="CcmK-like"/>
    <property type="match status" value="1"/>
</dbReference>
<sequence length="194" mass="21529">MINALGLVEVIGYVAAIEACDVCLKSANVHLVGIDKVGSGIVTVSVTGDVGAVKSAVESAQASVSRIGSLRSTHVIPRLHQDVVEALFKKEENKENFSEEDTTQIKINEAILLKEDLEKEIQSEVLNNELENINENKTNENNTNEDKDDLSKMSVKELKTLIKKLDNSITHKNLNSLRKEDLIDMVEKFNREDK</sequence>
<comment type="similarity">
    <text evidence="3">Belongs to the bacterial microcompartments protein family.</text>
</comment>
<keyword evidence="7" id="KW-1185">Reference proteome</keyword>
<evidence type="ECO:0000256" key="4">
    <source>
        <dbReference type="SAM" id="Coils"/>
    </source>
</evidence>
<feature type="coiled-coil region" evidence="4">
    <location>
        <begin position="107"/>
        <end position="147"/>
    </location>
</feature>
<keyword evidence="2" id="KW-1283">Bacterial microcompartment</keyword>
<feature type="domain" description="BMC" evidence="5">
    <location>
        <begin position="4"/>
        <end position="88"/>
    </location>
</feature>
<comment type="subcellular location">
    <subcellularLocation>
        <location evidence="1">Bacterial microcompartment</location>
    </subcellularLocation>
</comment>
<dbReference type="PROSITE" id="PS51930">
    <property type="entry name" value="BMC_2"/>
    <property type="match status" value="1"/>
</dbReference>
<dbReference type="InterPro" id="IPR044872">
    <property type="entry name" value="CcmK/CsoS1_BMC"/>
</dbReference>
<dbReference type="InterPro" id="IPR000249">
    <property type="entry name" value="BMC_dom"/>
</dbReference>
<evidence type="ECO:0000256" key="3">
    <source>
        <dbReference type="PROSITE-ProRule" id="PRU01278"/>
    </source>
</evidence>
<evidence type="ECO:0000256" key="2">
    <source>
        <dbReference type="ARBA" id="ARBA00024446"/>
    </source>
</evidence>
<dbReference type="InterPro" id="IPR037233">
    <property type="entry name" value="CcmK-like_sf"/>
</dbReference>
<dbReference type="InterPro" id="IPR050575">
    <property type="entry name" value="BMC_shell"/>
</dbReference>